<evidence type="ECO:0000313" key="5">
    <source>
        <dbReference type="Proteomes" id="UP000661077"/>
    </source>
</evidence>
<evidence type="ECO:0000313" key="4">
    <source>
        <dbReference type="EMBL" id="MBM0108871.1"/>
    </source>
</evidence>
<reference evidence="4 5" key="1">
    <citation type="journal article" date="2021" name="Int. J. Syst. Evol. Microbiol.">
        <title>Steroidobacter gossypii sp. nov., isolated from soil of cotton cropping field.</title>
        <authorList>
            <person name="Huang R."/>
            <person name="Yang S."/>
            <person name="Zhen C."/>
            <person name="Liu W."/>
        </authorList>
    </citation>
    <scope>NUCLEOTIDE SEQUENCE [LARGE SCALE GENOMIC DNA]</scope>
    <source>
        <strain evidence="4 5">S1-65</strain>
    </source>
</reference>
<dbReference type="InterPro" id="IPR033645">
    <property type="entry name" value="VirB9/CagX/TrbG_C"/>
</dbReference>
<evidence type="ECO:0000256" key="2">
    <source>
        <dbReference type="ARBA" id="ARBA00022729"/>
    </source>
</evidence>
<keyword evidence="5" id="KW-1185">Reference proteome</keyword>
<keyword evidence="2 3" id="KW-0732">Signal</keyword>
<organism evidence="4 5">
    <name type="scientific">Steroidobacter gossypii</name>
    <dbReference type="NCBI Taxonomy" id="2805490"/>
    <lineage>
        <taxon>Bacteria</taxon>
        <taxon>Pseudomonadati</taxon>
        <taxon>Pseudomonadota</taxon>
        <taxon>Gammaproteobacteria</taxon>
        <taxon>Steroidobacterales</taxon>
        <taxon>Steroidobacteraceae</taxon>
        <taxon>Steroidobacter</taxon>
    </lineage>
</organism>
<proteinExistence type="inferred from homology"/>
<evidence type="ECO:0000256" key="1">
    <source>
        <dbReference type="ARBA" id="ARBA00006135"/>
    </source>
</evidence>
<dbReference type="Gene3D" id="2.60.40.2500">
    <property type="match status" value="1"/>
</dbReference>
<dbReference type="CDD" id="cd06911">
    <property type="entry name" value="VirB9_CagX_TrbG"/>
    <property type="match status" value="1"/>
</dbReference>
<comment type="caution">
    <text evidence="4">The sequence shown here is derived from an EMBL/GenBank/DDBJ whole genome shotgun (WGS) entry which is preliminary data.</text>
</comment>
<dbReference type="InterPro" id="IPR038161">
    <property type="entry name" value="VirB9/CagX/TrbG_C_sf"/>
</dbReference>
<dbReference type="EMBL" id="JAEVLS010000011">
    <property type="protein sequence ID" value="MBM0108871.1"/>
    <property type="molecule type" value="Genomic_DNA"/>
</dbReference>
<dbReference type="Pfam" id="PF03524">
    <property type="entry name" value="CagX"/>
    <property type="match status" value="1"/>
</dbReference>
<dbReference type="InterPro" id="IPR010258">
    <property type="entry name" value="Conjugal_tfr_TrbG/VirB9/CagX"/>
</dbReference>
<comment type="similarity">
    <text evidence="1">Belongs to the TrbG/VirB9 family.</text>
</comment>
<accession>A0ABS1X6L9</accession>
<feature type="chain" id="PRO_5045362855" evidence="3">
    <location>
        <begin position="27"/>
        <end position="275"/>
    </location>
</feature>
<protein>
    <submittedName>
        <fullName evidence="4">TrbG/VirB9 family P-type conjugative transfer protein</fullName>
    </submittedName>
</protein>
<dbReference type="RefSeq" id="WP_203171044.1">
    <property type="nucleotide sequence ID" value="NZ_JAEVLS010000011.1"/>
</dbReference>
<sequence>MSNRMSPGSVLAVITLLFAAFGGARAESLPAAGTTDGRVRTVTYDPDEIYRLYGFVGYSIELVFEPGEVFEGHGGGDLEGIVFGAHENQLIVKPRAANVGTNFVVYTDRRAYRFHYTVSQGVPDAKNAQAMYVVRFNYPGRTSAEGTVDAGKKLDEALAHARDLRAQNKDYWFSGAESLKPRAAFDDGVHTRLTFGARTEWPAVFVRNEDGTESLLNFSVEQDDLVIHRVARALILRRGWLSACIVNQGFEGAGNRLPSGTLAPSVVRARKRVAP</sequence>
<name>A0ABS1X6L9_9GAMM</name>
<feature type="signal peptide" evidence="3">
    <location>
        <begin position="1"/>
        <end position="26"/>
    </location>
</feature>
<evidence type="ECO:0000256" key="3">
    <source>
        <dbReference type="SAM" id="SignalP"/>
    </source>
</evidence>
<dbReference type="Proteomes" id="UP000661077">
    <property type="component" value="Unassembled WGS sequence"/>
</dbReference>
<gene>
    <name evidence="4" type="ORF">JM946_29420</name>
</gene>